<dbReference type="OrthoDB" id="1708196at2"/>
<dbReference type="KEGG" id="gfe:Gferi_08195"/>
<evidence type="ECO:0008006" key="3">
    <source>
        <dbReference type="Google" id="ProtNLM"/>
    </source>
</evidence>
<name>A0A1D8GF73_9FIRM</name>
<organism evidence="1 2">
    <name type="scientific">Geosporobacter ferrireducens</name>
    <dbReference type="NCBI Taxonomy" id="1424294"/>
    <lineage>
        <taxon>Bacteria</taxon>
        <taxon>Bacillati</taxon>
        <taxon>Bacillota</taxon>
        <taxon>Clostridia</taxon>
        <taxon>Peptostreptococcales</taxon>
        <taxon>Thermotaleaceae</taxon>
        <taxon>Geosporobacter</taxon>
    </lineage>
</organism>
<dbReference type="AlphaFoldDB" id="A0A1D8GF73"/>
<dbReference type="EMBL" id="CP017269">
    <property type="protein sequence ID" value="AOT69559.1"/>
    <property type="molecule type" value="Genomic_DNA"/>
</dbReference>
<dbReference type="Proteomes" id="UP000095743">
    <property type="component" value="Chromosome"/>
</dbReference>
<reference evidence="1 2" key="1">
    <citation type="submission" date="2016-09" db="EMBL/GenBank/DDBJ databases">
        <title>Genomic analysis reveals versatility of anaerobic energy metabolism of Geosporobacter ferrireducens IRF9 of phylum Firmicutes.</title>
        <authorList>
            <person name="Kim S.-J."/>
        </authorList>
    </citation>
    <scope>NUCLEOTIDE SEQUENCE [LARGE SCALE GENOMIC DNA]</scope>
    <source>
        <strain evidence="1 2">IRF9</strain>
    </source>
</reference>
<dbReference type="STRING" id="1424294.Gferi_08195"/>
<keyword evidence="2" id="KW-1185">Reference proteome</keyword>
<gene>
    <name evidence="1" type="ORF">Gferi_08195</name>
</gene>
<accession>A0A1D8GF73</accession>
<dbReference type="Gene3D" id="3.90.420.10">
    <property type="entry name" value="Oxidoreductase, molybdopterin-binding domain"/>
    <property type="match status" value="1"/>
</dbReference>
<dbReference type="InterPro" id="IPR036374">
    <property type="entry name" value="OxRdtase_Mopterin-bd_sf"/>
</dbReference>
<sequence length="161" mass="18344">MKLKKMILILLPIIAVIFLFMTGQKEEPFIRILTAKDQHVAESNFIYNHPDAILFPAVVRSSGQKPVETSYKGIELSKLFSSLDIELSNIEKVTFNAADGYRVILSIEELKEPGNTYLTFERNGAHLKSKKQGGSGPFQLVIRRDPFSQRWIKHVDEIILE</sequence>
<protein>
    <recommendedName>
        <fullName evidence="3">Oxidoreductase molybdopterin-binding domain-containing protein</fullName>
    </recommendedName>
</protein>
<dbReference type="RefSeq" id="WP_069975368.1">
    <property type="nucleotide sequence ID" value="NZ_CP017269.1"/>
</dbReference>
<evidence type="ECO:0000313" key="2">
    <source>
        <dbReference type="Proteomes" id="UP000095743"/>
    </source>
</evidence>
<evidence type="ECO:0000313" key="1">
    <source>
        <dbReference type="EMBL" id="AOT69559.1"/>
    </source>
</evidence>
<proteinExistence type="predicted"/>